<keyword evidence="1" id="KW-0418">Kinase</keyword>
<keyword evidence="1" id="KW-0808">Transferase</keyword>
<evidence type="ECO:0000313" key="2">
    <source>
        <dbReference type="Proteomes" id="UP000829398"/>
    </source>
</evidence>
<gene>
    <name evidence="1" type="ORF">KPL71_007488</name>
</gene>
<name>A0ACB8LZL0_CITSI</name>
<organism evidence="1 2">
    <name type="scientific">Citrus sinensis</name>
    <name type="common">Sweet orange</name>
    <name type="synonym">Citrus aurantium var. sinensis</name>
    <dbReference type="NCBI Taxonomy" id="2711"/>
    <lineage>
        <taxon>Eukaryota</taxon>
        <taxon>Viridiplantae</taxon>
        <taxon>Streptophyta</taxon>
        <taxon>Embryophyta</taxon>
        <taxon>Tracheophyta</taxon>
        <taxon>Spermatophyta</taxon>
        <taxon>Magnoliopsida</taxon>
        <taxon>eudicotyledons</taxon>
        <taxon>Gunneridae</taxon>
        <taxon>Pentapetalae</taxon>
        <taxon>rosids</taxon>
        <taxon>malvids</taxon>
        <taxon>Sapindales</taxon>
        <taxon>Rutaceae</taxon>
        <taxon>Aurantioideae</taxon>
        <taxon>Citrus</taxon>
    </lineage>
</organism>
<dbReference type="EMBL" id="CM039172">
    <property type="protein sequence ID" value="KAH9778841.1"/>
    <property type="molecule type" value="Genomic_DNA"/>
</dbReference>
<keyword evidence="2" id="KW-1185">Reference proteome</keyword>
<sequence>MRFLFFSAPMLLLQYRFMASLLAMATVINNLTTDQSALLAFKADVTDSRSVLANNWSISYPICNWVGISCGARHHRVVALNLSSFSLGGIIPPHLGNLSFLVSLDISENNFYGHLPNELGKLRRLRLINFAYNELSGIFPSWIGILSRLQILSFHNNSFTDRIPDFLLNLSKLEFLNLMENSLSGSLPNDMCSRLPKLEKLYLGSNDFFGQIPSSLSECTHLQTLWLADNKLIGRLPESIGNLSKLTLLNLAHNNLQGPIPRSFYDISSLTKIDLGFNSLSGSLPNDMCSRLPKLEKLYLGSNDFFGQIPSSLSECTHLQTLWLADNKFSGRLPENIGNLSQLTDLNLAQNNLQGDMPTAIGNLQMLEHLNLGMNNLSGPVPPTIFNISTIRLINLIENQLSGHLPLTLGHSLPNLEFLTLSGNNLIGTIPNSITNASKLIGLDLSSNLFSGHIPHTFGNLRFLRFLNLMFNSLTTESSPSDQWSFLSSLTNCRSLTELALNVNPLRGILPPFIGNFSASLRKFEAIKCELKGSIPQEIGNLSGLMFLKLDDNELNGTIPTTVGRFQQLQGLSLYDNDLQGSIPYYLCHLERLSQLLLNGNNLSGAIPACLGSLTSLRELHLGSNTLTYSIPSSLWSLEYILYVNLSSNSLSGPLPSSIQHLKVLINLDLSRNQLSGDIPITISGLKDLATLSLAGNQFNGPIPESFGSLISLESLDVSSNNISGKIPKSLEALLYLKKLNVSYNRLEGEIPIKGPFRNFSAQSFSGNYALCGPPRLQVPPCKEDKGKGSKKAPFALKFILPLIISIVLIAIVIMFFIRRQNGNTKVPVKEDVLSLATWRRTSYLDIQRATDGFNECNLLGRGSFGLVYKGTLFDGTNVAIKVFNLQLERAFRTFDSECEILRNVRHRNLVKIFSSCCNIDFKALVLEFMPNGSFEKWLYSYNYFLDILQRLNIMIDVALVLEYLHHGHSLAPIVHCDLKPNNILLDENMTAHVSDFGISKLLGEGDDSVTQTITMATIGYMAPEYGSEGIVSAKCDVYSYGVLLMETFTRKKPTDEMFTGEMSLRRWVKESLPHGLTEVVDANLVGEEQAFSAKMDCLLSIMDLALDCCMESPEQRIHMTDAAAELKKIRVKFLQQSSVAGTN</sequence>
<dbReference type="Proteomes" id="UP000829398">
    <property type="component" value="Chromosome 3"/>
</dbReference>
<proteinExistence type="predicted"/>
<protein>
    <submittedName>
        <fullName evidence="1">Protein kinase domain-containing protein</fullName>
    </submittedName>
</protein>
<accession>A0ACB8LZL0</accession>
<comment type="caution">
    <text evidence="1">The sequence shown here is derived from an EMBL/GenBank/DDBJ whole genome shotgun (WGS) entry which is preliminary data.</text>
</comment>
<evidence type="ECO:0000313" key="1">
    <source>
        <dbReference type="EMBL" id="KAH9778841.1"/>
    </source>
</evidence>
<reference evidence="2" key="1">
    <citation type="journal article" date="2023" name="Hortic. Res.">
        <title>A chromosome-level phased genome enabling allele-level studies in sweet orange: a case study on citrus Huanglongbing tolerance.</title>
        <authorList>
            <person name="Wu B."/>
            <person name="Yu Q."/>
            <person name="Deng Z."/>
            <person name="Duan Y."/>
            <person name="Luo F."/>
            <person name="Gmitter F. Jr."/>
        </authorList>
    </citation>
    <scope>NUCLEOTIDE SEQUENCE [LARGE SCALE GENOMIC DNA]</scope>
    <source>
        <strain evidence="2">cv. Valencia</strain>
    </source>
</reference>